<protein>
    <submittedName>
        <fullName evidence="2">Uncharacterized protein</fullName>
    </submittedName>
</protein>
<gene>
    <name evidence="2" type="ORF">Adt_14603</name>
</gene>
<proteinExistence type="predicted"/>
<feature type="compositionally biased region" description="Basic and acidic residues" evidence="1">
    <location>
        <begin position="102"/>
        <end position="132"/>
    </location>
</feature>
<accession>A0ABD1U035</accession>
<keyword evidence="3" id="KW-1185">Reference proteome</keyword>
<sequence length="287" mass="31378">MSGFHFSSVPKFKIRCSRVVDDTSLTPPILRSVSALETTIRNVPKVMVDSPFPVLTVPEISSGVSLVSSPVGPVSSSETLEQLGKRKAAMGGGYKMALPSRSTEDGKKSQNVRRDKESRSSEAEDRVPKDRATSQAPTFPPVRRTQCINIGGCQGELDPTMLEKLPTAAAMAVTSVYRYWTPFFRKAVANADLTKLLKLAELHTSRGHVLNCELYKVLSMKIEELRSMRTCLAAQRKAELQLKSTQSIIHVKDKELNEALVELSKAKKLLASLGVPSYADPESSTGT</sequence>
<reference evidence="3" key="1">
    <citation type="submission" date="2024-07" db="EMBL/GenBank/DDBJ databases">
        <title>Two chromosome-level genome assemblies of Korean endemic species Abeliophyllum distichum and Forsythia ovata (Oleaceae).</title>
        <authorList>
            <person name="Jang H."/>
        </authorList>
    </citation>
    <scope>NUCLEOTIDE SEQUENCE [LARGE SCALE GENOMIC DNA]</scope>
</reference>
<comment type="caution">
    <text evidence="2">The sequence shown here is derived from an EMBL/GenBank/DDBJ whole genome shotgun (WGS) entry which is preliminary data.</text>
</comment>
<evidence type="ECO:0000256" key="1">
    <source>
        <dbReference type="SAM" id="MobiDB-lite"/>
    </source>
</evidence>
<organism evidence="2 3">
    <name type="scientific">Abeliophyllum distichum</name>
    <dbReference type="NCBI Taxonomy" id="126358"/>
    <lineage>
        <taxon>Eukaryota</taxon>
        <taxon>Viridiplantae</taxon>
        <taxon>Streptophyta</taxon>
        <taxon>Embryophyta</taxon>
        <taxon>Tracheophyta</taxon>
        <taxon>Spermatophyta</taxon>
        <taxon>Magnoliopsida</taxon>
        <taxon>eudicotyledons</taxon>
        <taxon>Gunneridae</taxon>
        <taxon>Pentapetalae</taxon>
        <taxon>asterids</taxon>
        <taxon>lamiids</taxon>
        <taxon>Lamiales</taxon>
        <taxon>Oleaceae</taxon>
        <taxon>Forsythieae</taxon>
        <taxon>Abeliophyllum</taxon>
    </lineage>
</organism>
<feature type="region of interest" description="Disordered" evidence="1">
    <location>
        <begin position="91"/>
        <end position="143"/>
    </location>
</feature>
<name>A0ABD1U035_9LAMI</name>
<evidence type="ECO:0000313" key="2">
    <source>
        <dbReference type="EMBL" id="KAL2518356.1"/>
    </source>
</evidence>
<dbReference type="Proteomes" id="UP001604336">
    <property type="component" value="Unassembled WGS sequence"/>
</dbReference>
<dbReference type="AlphaFoldDB" id="A0ABD1U035"/>
<evidence type="ECO:0000313" key="3">
    <source>
        <dbReference type="Proteomes" id="UP001604336"/>
    </source>
</evidence>
<dbReference type="EMBL" id="JBFOLK010000004">
    <property type="protein sequence ID" value="KAL2518356.1"/>
    <property type="molecule type" value="Genomic_DNA"/>
</dbReference>